<accession>A0ABW7Z6E0</accession>
<dbReference type="EMBL" id="JBITGY010000012">
    <property type="protein sequence ID" value="MFI6503746.1"/>
    <property type="molecule type" value="Genomic_DNA"/>
</dbReference>
<dbReference type="RefSeq" id="WP_397089502.1">
    <property type="nucleotide sequence ID" value="NZ_JBITGY010000012.1"/>
</dbReference>
<keyword evidence="3" id="KW-1185">Reference proteome</keyword>
<evidence type="ECO:0000259" key="1">
    <source>
        <dbReference type="Pfam" id="PF07969"/>
    </source>
</evidence>
<reference evidence="2 3" key="1">
    <citation type="submission" date="2024-10" db="EMBL/GenBank/DDBJ databases">
        <title>The Natural Products Discovery Center: Release of the First 8490 Sequenced Strains for Exploring Actinobacteria Biosynthetic Diversity.</title>
        <authorList>
            <person name="Kalkreuter E."/>
            <person name="Kautsar S.A."/>
            <person name="Yang D."/>
            <person name="Bader C.D."/>
            <person name="Teijaro C.N."/>
            <person name="Fluegel L."/>
            <person name="Davis C.M."/>
            <person name="Simpson J.R."/>
            <person name="Lauterbach L."/>
            <person name="Steele A.D."/>
            <person name="Gui C."/>
            <person name="Meng S."/>
            <person name="Li G."/>
            <person name="Viehrig K."/>
            <person name="Ye F."/>
            <person name="Su P."/>
            <person name="Kiefer A.F."/>
            <person name="Nichols A."/>
            <person name="Cepeda A.J."/>
            <person name="Yan W."/>
            <person name="Fan B."/>
            <person name="Jiang Y."/>
            <person name="Adhikari A."/>
            <person name="Zheng C.-J."/>
            <person name="Schuster L."/>
            <person name="Cowan T.M."/>
            <person name="Smanski M.J."/>
            <person name="Chevrette M.G."/>
            <person name="De Carvalho L.P.S."/>
            <person name="Shen B."/>
        </authorList>
    </citation>
    <scope>NUCLEOTIDE SEQUENCE [LARGE SCALE GENOMIC DNA]</scope>
    <source>
        <strain evidence="2 3">NPDC050545</strain>
    </source>
</reference>
<dbReference type="EC" id="3.5.-.-" evidence="2"/>
<name>A0ABW7Z6E0_9ACTN</name>
<dbReference type="Pfam" id="PF07969">
    <property type="entry name" value="Amidohydro_3"/>
    <property type="match status" value="1"/>
</dbReference>
<dbReference type="Gene3D" id="3.20.20.140">
    <property type="entry name" value="Metal-dependent hydrolases"/>
    <property type="match status" value="1"/>
</dbReference>
<dbReference type="Gene3D" id="3.10.310.70">
    <property type="match status" value="1"/>
</dbReference>
<protein>
    <submittedName>
        <fullName evidence="2">Amidohydrolase</fullName>
        <ecNumber evidence="2">3.5.-.-</ecNumber>
    </submittedName>
</protein>
<comment type="caution">
    <text evidence="2">The sequence shown here is derived from an EMBL/GenBank/DDBJ whole genome shotgun (WGS) entry which is preliminary data.</text>
</comment>
<keyword evidence="2" id="KW-0378">Hydrolase</keyword>
<dbReference type="PANTHER" id="PTHR22642">
    <property type="entry name" value="IMIDAZOLONEPROPIONASE"/>
    <property type="match status" value="1"/>
</dbReference>
<evidence type="ECO:0000313" key="3">
    <source>
        <dbReference type="Proteomes" id="UP001612741"/>
    </source>
</evidence>
<organism evidence="2 3">
    <name type="scientific">Nonomuraea typhae</name>
    <dbReference type="NCBI Taxonomy" id="2603600"/>
    <lineage>
        <taxon>Bacteria</taxon>
        <taxon>Bacillati</taxon>
        <taxon>Actinomycetota</taxon>
        <taxon>Actinomycetes</taxon>
        <taxon>Streptosporangiales</taxon>
        <taxon>Streptosporangiaceae</taxon>
        <taxon>Nonomuraea</taxon>
    </lineage>
</organism>
<feature type="domain" description="Amidohydrolase 3" evidence="1">
    <location>
        <begin position="51"/>
        <end position="513"/>
    </location>
</feature>
<dbReference type="InterPro" id="IPR032466">
    <property type="entry name" value="Metal_Hydrolase"/>
</dbReference>
<dbReference type="SUPFAM" id="SSF51338">
    <property type="entry name" value="Composite domain of metallo-dependent hydrolases"/>
    <property type="match status" value="1"/>
</dbReference>
<evidence type="ECO:0000313" key="2">
    <source>
        <dbReference type="EMBL" id="MFI6503746.1"/>
    </source>
</evidence>
<dbReference type="Proteomes" id="UP001612741">
    <property type="component" value="Unassembled WGS sequence"/>
</dbReference>
<gene>
    <name evidence="2" type="ORF">ACIBG2_40620</name>
</gene>
<dbReference type="InterPro" id="IPR011059">
    <property type="entry name" value="Metal-dep_hydrolase_composite"/>
</dbReference>
<sequence>MDLLLTNGKITTLAADGTTPPEVEALWLAGGRVAAAGRTDEVMAAAGDTADVVDLGGRRVVPGLIDSHTHFVRAGLTWNDEIHWVNVTTLAEALALVARAAVERPKGTWIQVIGCWHPDQFAERRAPTRDELDAAAPEHPVYVQFAYSWAMLNSAGMRAMDLERAEKEGVSVVDGVFRGMAAMRWAYWQFPVPTLEQQAASTAAASRAFSAAGITGLIDGGGANTGPDSYAALYETWRRGELTVRVRPTVHASKPGAEQEELPGYLRYLQPGFGDGMLKVLGMGEVIHYNVHDGFSRAPDLSPASLAALGDRFREAADKGWPLQIHAIRTDTLEAVISLWEQLDAPIGELRWSIVHGEGLTQDLVGRVAALGVGVLVPAMLRFEGMELAEAWGDISHAPPLRALLDAGVPLGGGTDAMRVASYLPFTALHWYVSGKEIGGRRIRAAGNLLTREEALRLYTHGAAWFSFEEHERGRLQPGMRADLTVLDRDYFTIPEDEIPQIGVELTVVDGRRTWTGRSFA</sequence>
<dbReference type="SUPFAM" id="SSF51556">
    <property type="entry name" value="Metallo-dependent hydrolases"/>
    <property type="match status" value="1"/>
</dbReference>
<dbReference type="Gene3D" id="2.30.40.10">
    <property type="entry name" value="Urease, subunit C, domain 1"/>
    <property type="match status" value="1"/>
</dbReference>
<proteinExistence type="predicted"/>
<dbReference type="PANTHER" id="PTHR22642:SF21">
    <property type="entry name" value="PERIPLASMIC PROTEIN"/>
    <property type="match status" value="1"/>
</dbReference>
<dbReference type="InterPro" id="IPR013108">
    <property type="entry name" value="Amidohydro_3"/>
</dbReference>
<dbReference type="GO" id="GO:0016787">
    <property type="term" value="F:hydrolase activity"/>
    <property type="evidence" value="ECO:0007669"/>
    <property type="project" value="UniProtKB-KW"/>
</dbReference>